<comment type="caution">
    <text evidence="6">Lacks conserved residue(s) required for the propagation of feature annotation.</text>
</comment>
<dbReference type="Gene3D" id="3.20.20.70">
    <property type="entry name" value="Aldolase class I"/>
    <property type="match status" value="1"/>
</dbReference>
<dbReference type="Pfam" id="PF01487">
    <property type="entry name" value="DHquinase_I"/>
    <property type="match status" value="1"/>
</dbReference>
<keyword evidence="4 6" id="KW-0456">Lyase</keyword>
<organism evidence="7 8">
    <name type="scientific">Methanocaldococcus lauensis</name>
    <dbReference type="NCBI Taxonomy" id="2546128"/>
    <lineage>
        <taxon>Archaea</taxon>
        <taxon>Methanobacteriati</taxon>
        <taxon>Methanobacteriota</taxon>
        <taxon>Methanomada group</taxon>
        <taxon>Methanococci</taxon>
        <taxon>Methanococcales</taxon>
        <taxon>Methanocaldococcaceae</taxon>
        <taxon>Methanocaldococcus</taxon>
    </lineage>
</organism>
<evidence type="ECO:0000256" key="2">
    <source>
        <dbReference type="ARBA" id="ARBA00022605"/>
    </source>
</evidence>
<feature type="active site" description="Schiff-base intermediate with substrate" evidence="6">
    <location>
        <position position="142"/>
    </location>
</feature>
<name>A0A8D6PVF3_9EURY</name>
<evidence type="ECO:0000313" key="8">
    <source>
        <dbReference type="Proteomes" id="UP000679213"/>
    </source>
</evidence>
<dbReference type="GO" id="GO:0003855">
    <property type="term" value="F:3-dehydroquinate dehydratase activity"/>
    <property type="evidence" value="ECO:0007669"/>
    <property type="project" value="UniProtKB-UniRule"/>
</dbReference>
<dbReference type="GO" id="GO:0009073">
    <property type="term" value="P:aromatic amino acid family biosynthetic process"/>
    <property type="evidence" value="ECO:0007669"/>
    <property type="project" value="UniProtKB-KW"/>
</dbReference>
<comment type="similarity">
    <text evidence="6">Belongs to the type-I 3-dehydroquinase family.</text>
</comment>
<reference evidence="7 8" key="1">
    <citation type="submission" date="2020-04" db="EMBL/GenBank/DDBJ databases">
        <authorList>
            <consortium name="Genoscope - CEA"/>
            <person name="William W."/>
        </authorList>
    </citation>
    <scope>NUCLEOTIDE SEQUENCE [LARGE SCALE GENOMIC DNA]</scope>
    <source>
        <strain evidence="7 8">SG7</strain>
    </source>
</reference>
<evidence type="ECO:0000256" key="5">
    <source>
        <dbReference type="ARBA" id="ARBA00023270"/>
    </source>
</evidence>
<proteinExistence type="inferred from homology"/>
<comment type="pathway">
    <text evidence="6">Metabolic intermediate biosynthesis; chorismate biosynthesis; chorismate from D-erythrose 4-phosphate and phosphoenolpyruvate: step 3/7.</text>
</comment>
<keyword evidence="8" id="KW-1185">Reference proteome</keyword>
<feature type="binding site" evidence="6">
    <location>
        <position position="200"/>
    </location>
    <ligand>
        <name>3-dehydroquinate</name>
        <dbReference type="ChEBI" id="CHEBI:32364"/>
    </ligand>
</feature>
<keyword evidence="5 6" id="KW-0704">Schiff base</keyword>
<dbReference type="FunFam" id="3.20.20.70:FF:000290">
    <property type="entry name" value="3-dehydroquinate dehydratase"/>
    <property type="match status" value="1"/>
</dbReference>
<dbReference type="SUPFAM" id="SSF51569">
    <property type="entry name" value="Aldolase"/>
    <property type="match status" value="1"/>
</dbReference>
<feature type="binding site" evidence="6">
    <location>
        <begin position="29"/>
        <end position="31"/>
    </location>
    <ligand>
        <name>3-dehydroquinate</name>
        <dbReference type="ChEBI" id="CHEBI:32364"/>
    </ligand>
</feature>
<keyword evidence="3 6" id="KW-0057">Aromatic amino acid biosynthesis</keyword>
<dbReference type="Proteomes" id="UP000679213">
    <property type="component" value="Chromosome I"/>
</dbReference>
<comment type="subunit">
    <text evidence="6">Homodimer.</text>
</comment>
<dbReference type="InterPro" id="IPR018508">
    <property type="entry name" value="3-dehydroquinate_DH_AS"/>
</dbReference>
<dbReference type="EC" id="4.2.1.10" evidence="6"/>
<dbReference type="KEGG" id="mesg:MLAUSG7_1235"/>
<dbReference type="GO" id="GO:0008652">
    <property type="term" value="P:amino acid biosynthetic process"/>
    <property type="evidence" value="ECO:0007669"/>
    <property type="project" value="UniProtKB-KW"/>
</dbReference>
<dbReference type="PROSITE" id="PS01028">
    <property type="entry name" value="DEHYDROQUINASE_I"/>
    <property type="match status" value="1"/>
</dbReference>
<feature type="binding site" evidence="6">
    <location>
        <position position="204"/>
    </location>
    <ligand>
        <name>3-dehydroquinate</name>
        <dbReference type="ChEBI" id="CHEBI:32364"/>
    </ligand>
</feature>
<evidence type="ECO:0000256" key="6">
    <source>
        <dbReference type="HAMAP-Rule" id="MF_00214"/>
    </source>
</evidence>
<feature type="binding site" evidence="6">
    <location>
        <position position="56"/>
    </location>
    <ligand>
        <name>3-dehydroquinate</name>
        <dbReference type="ChEBI" id="CHEBI:32364"/>
    </ligand>
</feature>
<evidence type="ECO:0000256" key="4">
    <source>
        <dbReference type="ARBA" id="ARBA00023239"/>
    </source>
</evidence>
<dbReference type="PANTHER" id="PTHR43699:SF1">
    <property type="entry name" value="3-DEHYDROQUINATE DEHYDRATASE"/>
    <property type="match status" value="1"/>
</dbReference>
<dbReference type="EMBL" id="LR792632">
    <property type="protein sequence ID" value="CAB3289459.1"/>
    <property type="molecule type" value="Genomic_DNA"/>
</dbReference>
<accession>A0A8D6PVF3</accession>
<dbReference type="AlphaFoldDB" id="A0A8D6PVF3"/>
<gene>
    <name evidence="6 7" type="primary">aroD</name>
    <name evidence="7" type="ORF">MLAUSG7_1235</name>
</gene>
<dbReference type="GO" id="GO:0009423">
    <property type="term" value="P:chorismate biosynthetic process"/>
    <property type="evidence" value="ECO:0007669"/>
    <property type="project" value="UniProtKB-UniRule"/>
</dbReference>
<dbReference type="HAMAP" id="MF_00214">
    <property type="entry name" value="AroD"/>
    <property type="match status" value="1"/>
</dbReference>
<comment type="catalytic activity">
    <reaction evidence="1 6">
        <text>3-dehydroquinate = 3-dehydroshikimate + H2O</text>
        <dbReference type="Rhea" id="RHEA:21096"/>
        <dbReference type="ChEBI" id="CHEBI:15377"/>
        <dbReference type="ChEBI" id="CHEBI:16630"/>
        <dbReference type="ChEBI" id="CHEBI:32364"/>
        <dbReference type="EC" id="4.2.1.10"/>
    </reaction>
</comment>
<dbReference type="GO" id="GO:0046279">
    <property type="term" value="P:3,4-dihydroxybenzoate biosynthetic process"/>
    <property type="evidence" value="ECO:0007669"/>
    <property type="project" value="TreeGrafter"/>
</dbReference>
<dbReference type="CDD" id="cd00502">
    <property type="entry name" value="DHQase_I"/>
    <property type="match status" value="1"/>
</dbReference>
<dbReference type="UniPathway" id="UPA00053">
    <property type="reaction ID" value="UER00086"/>
</dbReference>
<dbReference type="NCBIfam" id="TIGR01093">
    <property type="entry name" value="aroD"/>
    <property type="match status" value="1"/>
</dbReference>
<dbReference type="InterPro" id="IPR001381">
    <property type="entry name" value="DHquinase_I"/>
</dbReference>
<comment type="function">
    <text evidence="6">Involved in the third step of the chorismate pathway, which leads to the biosynthesis of aromatic amino acids. Catalyzes the cis-dehydration of 3-dehydroquinate (DHQ) and introduces the first double bond of the aromatic ring to yield 3-dehydroshikimate.</text>
</comment>
<evidence type="ECO:0000256" key="3">
    <source>
        <dbReference type="ARBA" id="ARBA00023141"/>
    </source>
</evidence>
<feature type="active site" description="Proton donor/acceptor" evidence="6">
    <location>
        <position position="116"/>
    </location>
</feature>
<sequence length="220" mass="25403">MICLPVVENNITDAIKRAEEYLKIADLVEFRIDFMENVNEEDIKKLAKYPCIITVRPDWEGGYWKEDNEKRLKLIKKAIECNAKYVDIELREQKNKEIVNFRDEINSKTKIIVSYHDFDKTPSKDRLINIVEESLSIGDIAKFATMVNNKEEILNILEVINRYSGRVIGIGMGEKGKITRILGVYFGSILTFASYKGKSSAPGQIDVFTLKKIWELMDLK</sequence>
<dbReference type="InterPro" id="IPR013785">
    <property type="entry name" value="Aldolase_TIM"/>
</dbReference>
<dbReference type="PANTHER" id="PTHR43699">
    <property type="entry name" value="3-DEHYDROQUINATE DEHYDRATASE"/>
    <property type="match status" value="1"/>
</dbReference>
<keyword evidence="2 6" id="KW-0028">Amino-acid biosynthesis</keyword>
<dbReference type="RefSeq" id="WP_214399574.1">
    <property type="nucleotide sequence ID" value="NZ_LR792632.1"/>
</dbReference>
<dbReference type="GeneID" id="65884028"/>
<dbReference type="InterPro" id="IPR050146">
    <property type="entry name" value="Type-I_3-dehydroquinase"/>
</dbReference>
<evidence type="ECO:0000313" key="7">
    <source>
        <dbReference type="EMBL" id="CAB3289459.1"/>
    </source>
</evidence>
<protein>
    <recommendedName>
        <fullName evidence="6">3-dehydroquinate dehydratase</fullName>
        <shortName evidence="6">3-dehydroquinase</shortName>
        <ecNumber evidence="6">4.2.1.10</ecNumber>
    </recommendedName>
    <alternativeName>
        <fullName evidence="6">Type I DHQase</fullName>
    </alternativeName>
    <alternativeName>
        <fullName evidence="6">Type I dehydroquinase</fullName>
        <shortName evidence="6">DHQ1</shortName>
    </alternativeName>
</protein>
<evidence type="ECO:0000256" key="1">
    <source>
        <dbReference type="ARBA" id="ARBA00001864"/>
    </source>
</evidence>
<feature type="binding site" evidence="6">
    <location>
        <position position="180"/>
    </location>
    <ligand>
        <name>3-dehydroquinate</name>
        <dbReference type="ChEBI" id="CHEBI:32364"/>
    </ligand>
</feature>